<proteinExistence type="predicted"/>
<keyword evidence="1" id="KW-0378">Hydrolase</keyword>
<organism evidence="1 2">
    <name type="scientific">Adhaeretor mobilis</name>
    <dbReference type="NCBI Taxonomy" id="1930276"/>
    <lineage>
        <taxon>Bacteria</taxon>
        <taxon>Pseudomonadati</taxon>
        <taxon>Planctomycetota</taxon>
        <taxon>Planctomycetia</taxon>
        <taxon>Pirellulales</taxon>
        <taxon>Lacipirellulaceae</taxon>
        <taxon>Adhaeretor</taxon>
    </lineage>
</organism>
<keyword evidence="2" id="KW-1185">Reference proteome</keyword>
<sequence>MLTLYLIRTGDTEYDGQGRIQGTLDIPLSADGRLQVQKAAQELAEQQPPISTLYTGLSRSVLQTAQLVGEQLKLKPKKLTTLGNLDHGLWQGMLVDEVRENQPKVYKRWRESPESVCPPEGETLSSAKERLQKAIDKLAKKHKEGTIALTLPRPLSAVLHSLLSQEKLVDLWHVEEEGATLWEKLSYSPEAKDD</sequence>
<name>A0A517MRF5_9BACT</name>
<evidence type="ECO:0000313" key="2">
    <source>
        <dbReference type="Proteomes" id="UP000319852"/>
    </source>
</evidence>
<dbReference type="Gene3D" id="3.40.50.1240">
    <property type="entry name" value="Phosphoglycerate mutase-like"/>
    <property type="match status" value="1"/>
</dbReference>
<dbReference type="Proteomes" id="UP000319852">
    <property type="component" value="Chromosome"/>
</dbReference>
<dbReference type="PANTHER" id="PTHR48100">
    <property type="entry name" value="BROAD-SPECIFICITY PHOSPHATASE YOR283W-RELATED"/>
    <property type="match status" value="1"/>
</dbReference>
<accession>A0A517MRF5</accession>
<dbReference type="InterPro" id="IPR050275">
    <property type="entry name" value="PGM_Phosphatase"/>
</dbReference>
<dbReference type="EMBL" id="CP036263">
    <property type="protein sequence ID" value="QDS97455.1"/>
    <property type="molecule type" value="Genomic_DNA"/>
</dbReference>
<dbReference type="EC" id="3.1.3.3" evidence="1"/>
<dbReference type="GO" id="GO:0016791">
    <property type="term" value="F:phosphatase activity"/>
    <property type="evidence" value="ECO:0007669"/>
    <property type="project" value="TreeGrafter"/>
</dbReference>
<gene>
    <name evidence="1" type="primary">pspA_1</name>
    <name evidence="1" type="ORF">HG15A2_07160</name>
</gene>
<reference evidence="1 2" key="1">
    <citation type="submission" date="2019-02" db="EMBL/GenBank/DDBJ databases">
        <title>Deep-cultivation of Planctomycetes and their phenomic and genomic characterization uncovers novel biology.</title>
        <authorList>
            <person name="Wiegand S."/>
            <person name="Jogler M."/>
            <person name="Boedeker C."/>
            <person name="Pinto D."/>
            <person name="Vollmers J."/>
            <person name="Rivas-Marin E."/>
            <person name="Kohn T."/>
            <person name="Peeters S.H."/>
            <person name="Heuer A."/>
            <person name="Rast P."/>
            <person name="Oberbeckmann S."/>
            <person name="Bunk B."/>
            <person name="Jeske O."/>
            <person name="Meyerdierks A."/>
            <person name="Storesund J.E."/>
            <person name="Kallscheuer N."/>
            <person name="Luecker S."/>
            <person name="Lage O.M."/>
            <person name="Pohl T."/>
            <person name="Merkel B.J."/>
            <person name="Hornburger P."/>
            <person name="Mueller R.-W."/>
            <person name="Bruemmer F."/>
            <person name="Labrenz M."/>
            <person name="Spormann A.M."/>
            <person name="Op den Camp H."/>
            <person name="Overmann J."/>
            <person name="Amann R."/>
            <person name="Jetten M.S.M."/>
            <person name="Mascher T."/>
            <person name="Medema M.H."/>
            <person name="Devos D.P."/>
            <person name="Kaster A.-K."/>
            <person name="Ovreas L."/>
            <person name="Rohde M."/>
            <person name="Galperin M.Y."/>
            <person name="Jogler C."/>
        </authorList>
    </citation>
    <scope>NUCLEOTIDE SEQUENCE [LARGE SCALE GENOMIC DNA]</scope>
    <source>
        <strain evidence="1 2">HG15A2</strain>
    </source>
</reference>
<dbReference type="RefSeq" id="WP_145057848.1">
    <property type="nucleotide sequence ID" value="NZ_CP036263.1"/>
</dbReference>
<dbReference type="OrthoDB" id="9781415at2"/>
<dbReference type="GO" id="GO:0005737">
    <property type="term" value="C:cytoplasm"/>
    <property type="evidence" value="ECO:0007669"/>
    <property type="project" value="TreeGrafter"/>
</dbReference>
<dbReference type="Pfam" id="PF00300">
    <property type="entry name" value="His_Phos_1"/>
    <property type="match status" value="1"/>
</dbReference>
<dbReference type="InterPro" id="IPR029033">
    <property type="entry name" value="His_PPase_superfam"/>
</dbReference>
<protein>
    <submittedName>
        <fullName evidence="1">Phosphoserine phosphatase 1</fullName>
        <ecNumber evidence="1">3.1.3.3</ecNumber>
    </submittedName>
</protein>
<dbReference type="PANTHER" id="PTHR48100:SF59">
    <property type="entry name" value="ADENOSYLCOBALAMIN_ALPHA-RIBAZOLE PHOSPHATASE"/>
    <property type="match status" value="1"/>
</dbReference>
<dbReference type="SUPFAM" id="SSF53254">
    <property type="entry name" value="Phosphoglycerate mutase-like"/>
    <property type="match status" value="1"/>
</dbReference>
<dbReference type="AlphaFoldDB" id="A0A517MRF5"/>
<evidence type="ECO:0000313" key="1">
    <source>
        <dbReference type="EMBL" id="QDS97455.1"/>
    </source>
</evidence>
<dbReference type="CDD" id="cd07067">
    <property type="entry name" value="HP_PGM_like"/>
    <property type="match status" value="1"/>
</dbReference>
<dbReference type="InterPro" id="IPR013078">
    <property type="entry name" value="His_Pase_superF_clade-1"/>
</dbReference>
<dbReference type="KEGG" id="amob:HG15A2_07160"/>